<organism evidence="2 3">
    <name type="scientific">Hathewaya histolytica</name>
    <name type="common">Clostridium histolyticum</name>
    <dbReference type="NCBI Taxonomy" id="1498"/>
    <lineage>
        <taxon>Bacteria</taxon>
        <taxon>Bacillati</taxon>
        <taxon>Bacillota</taxon>
        <taxon>Clostridia</taxon>
        <taxon>Eubacteriales</taxon>
        <taxon>Clostridiaceae</taxon>
        <taxon>Hathewaya</taxon>
    </lineage>
</organism>
<evidence type="ECO:0000313" key="3">
    <source>
        <dbReference type="Proteomes" id="UP000308489"/>
    </source>
</evidence>
<evidence type="ECO:0000259" key="1">
    <source>
        <dbReference type="Pfam" id="PF01850"/>
    </source>
</evidence>
<feature type="domain" description="PIN" evidence="1">
    <location>
        <begin position="121"/>
        <end position="189"/>
    </location>
</feature>
<dbReference type="AlphaFoldDB" id="A0A4V6KEE3"/>
<gene>
    <name evidence="2" type="ORF">NCTC503_02220</name>
</gene>
<dbReference type="InterPro" id="IPR029060">
    <property type="entry name" value="PIN-like_dom_sf"/>
</dbReference>
<dbReference type="Proteomes" id="UP000308489">
    <property type="component" value="Chromosome 1"/>
</dbReference>
<dbReference type="InterPro" id="IPR002716">
    <property type="entry name" value="PIN_dom"/>
</dbReference>
<accession>A0A4V6KEE3</accession>
<reference evidence="2 3" key="1">
    <citation type="submission" date="2019-05" db="EMBL/GenBank/DDBJ databases">
        <authorList>
            <consortium name="Pathogen Informatics"/>
        </authorList>
    </citation>
    <scope>NUCLEOTIDE SEQUENCE [LARGE SCALE GENOMIC DNA]</scope>
    <source>
        <strain evidence="2 3">NCTC503</strain>
    </source>
</reference>
<dbReference type="RefSeq" id="WP_138210773.1">
    <property type="nucleotide sequence ID" value="NZ_JBMFZJ010000001.1"/>
</dbReference>
<keyword evidence="3" id="KW-1185">Reference proteome</keyword>
<proteinExistence type="predicted"/>
<evidence type="ECO:0000313" key="2">
    <source>
        <dbReference type="EMBL" id="VTQ93957.1"/>
    </source>
</evidence>
<protein>
    <submittedName>
        <fullName evidence="2">Predicted nucleic acid-binding protein, contains PIN domain</fullName>
    </submittedName>
</protein>
<dbReference type="OrthoDB" id="1903179at2"/>
<sequence>MMDTCFILTLLYDNDPKNKECANLITALMLSKCKLFVTDMTAAETMNQITKKLFLTDMKYKANRVIPLNTKSNINLICSCFNKYHRKIIKDKKFEKYKDIPFNKYFYNILKNPWKKDLLKIYFDKSVELYAYLENILKFEYLSITKPCIDISKYFITEYMLSVNDSFHLACAQYHGVQYFLTLDRDFENNIFTTVKLLKI</sequence>
<dbReference type="SUPFAM" id="SSF88723">
    <property type="entry name" value="PIN domain-like"/>
    <property type="match status" value="1"/>
</dbReference>
<dbReference type="Gene3D" id="3.40.50.1010">
    <property type="entry name" value="5'-nuclease"/>
    <property type="match status" value="1"/>
</dbReference>
<dbReference type="EMBL" id="LR590481">
    <property type="protein sequence ID" value="VTQ93957.1"/>
    <property type="molecule type" value="Genomic_DNA"/>
</dbReference>
<dbReference type="KEGG" id="hhw:NCTC503_02220"/>
<dbReference type="Pfam" id="PF01850">
    <property type="entry name" value="PIN"/>
    <property type="match status" value="1"/>
</dbReference>
<name>A0A4V6KEE3_HATHI</name>